<gene>
    <name evidence="3" type="ORF">SAMN04488543_3388</name>
</gene>
<evidence type="ECO:0000313" key="3">
    <source>
        <dbReference type="EMBL" id="SDT23334.1"/>
    </source>
</evidence>
<feature type="binding site" evidence="1">
    <location>
        <position position="153"/>
    </location>
    <ligand>
        <name>Mn(2+)</name>
        <dbReference type="ChEBI" id="CHEBI:29035"/>
        <label>2</label>
    </ligand>
</feature>
<dbReference type="PANTHER" id="PTHR11014">
    <property type="entry name" value="PEPTIDASE M20 FAMILY MEMBER"/>
    <property type="match status" value="1"/>
</dbReference>
<name>A0A1H1YPH0_9ACTN</name>
<dbReference type="AlphaFoldDB" id="A0A1H1YPH0"/>
<keyword evidence="3" id="KW-0378">Hydrolase</keyword>
<dbReference type="Proteomes" id="UP000199092">
    <property type="component" value="Chromosome I"/>
</dbReference>
<comment type="cofactor">
    <cofactor evidence="1">
        <name>Mn(2+)</name>
        <dbReference type="ChEBI" id="CHEBI:29035"/>
    </cofactor>
    <text evidence="1">The Mn(2+) ion enhances activity.</text>
</comment>
<protein>
    <submittedName>
        <fullName evidence="3">Amidohydrolase</fullName>
    </submittedName>
</protein>
<feature type="binding site" evidence="1">
    <location>
        <position position="178"/>
    </location>
    <ligand>
        <name>Mn(2+)</name>
        <dbReference type="ChEBI" id="CHEBI:29035"/>
        <label>2</label>
    </ligand>
</feature>
<dbReference type="SUPFAM" id="SSF53187">
    <property type="entry name" value="Zn-dependent exopeptidases"/>
    <property type="match status" value="1"/>
</dbReference>
<proteinExistence type="predicted"/>
<dbReference type="Pfam" id="PF01546">
    <property type="entry name" value="Peptidase_M20"/>
    <property type="match status" value="1"/>
</dbReference>
<dbReference type="SUPFAM" id="SSF55031">
    <property type="entry name" value="Bacterial exopeptidase dimerisation domain"/>
    <property type="match status" value="1"/>
</dbReference>
<dbReference type="InterPro" id="IPR017439">
    <property type="entry name" value="Amidohydrolase"/>
</dbReference>
<keyword evidence="1" id="KW-0479">Metal-binding</keyword>
<accession>A0A1H1YPH0</accession>
<dbReference type="Gene3D" id="3.30.70.360">
    <property type="match status" value="1"/>
</dbReference>
<dbReference type="InterPro" id="IPR002933">
    <property type="entry name" value="Peptidase_M20"/>
</dbReference>
<reference evidence="3 4" key="1">
    <citation type="submission" date="2016-10" db="EMBL/GenBank/DDBJ databases">
        <authorList>
            <person name="de Groot N.N."/>
        </authorList>
    </citation>
    <scope>NUCLEOTIDE SEQUENCE [LARGE SCALE GENOMIC DNA]</scope>
    <source>
        <strain evidence="3 4">DSM 21741</strain>
    </source>
</reference>
<feature type="domain" description="Peptidase M20 dimerisation" evidence="2">
    <location>
        <begin position="201"/>
        <end position="294"/>
    </location>
</feature>
<dbReference type="OrthoDB" id="9777385at2"/>
<keyword evidence="4" id="KW-1185">Reference proteome</keyword>
<dbReference type="RefSeq" id="WP_091414284.1">
    <property type="nucleotide sequence ID" value="NZ_LT629749.1"/>
</dbReference>
<dbReference type="InterPro" id="IPR011650">
    <property type="entry name" value="Peptidase_M20_dimer"/>
</dbReference>
<keyword evidence="1" id="KW-0464">Manganese</keyword>
<evidence type="ECO:0000256" key="1">
    <source>
        <dbReference type="PIRSR" id="PIRSR005962-1"/>
    </source>
</evidence>
<dbReference type="STRING" id="546871.SAMN04488543_3388"/>
<dbReference type="EMBL" id="LT629749">
    <property type="protein sequence ID" value="SDT23334.1"/>
    <property type="molecule type" value="Genomic_DNA"/>
</dbReference>
<evidence type="ECO:0000259" key="2">
    <source>
        <dbReference type="Pfam" id="PF07687"/>
    </source>
</evidence>
<dbReference type="Gene3D" id="3.40.630.10">
    <property type="entry name" value="Zn peptidases"/>
    <property type="match status" value="1"/>
</dbReference>
<feature type="binding site" evidence="1">
    <location>
        <position position="377"/>
    </location>
    <ligand>
        <name>Mn(2+)</name>
        <dbReference type="ChEBI" id="CHEBI:29035"/>
        <label>2</label>
    </ligand>
</feature>
<sequence>MSSTASDALRRALIDRAVDDLTDELVAVRRDLHAHPEISHAEHRTTALVAERLERAGLVAKLLPVGTGAWCDVLPAGFDYADGLVGLRADLDALPISERTDLPFASTVPGVAHACGHDVHTTILLGVGLVLARLRDEGLLTRGVRLIFQPAEETNPGGAVDAIEGGVLADVREVYALHCDPRTDTGRIALKVGPITSAVDQVRVTLTGTGGHTSRPHLTQDVVGALGALATQVQLLLSRRVDPRSGVSLVWGRVQAGSVANAIPSSGEIEGTLRALDVAGWQQAKELVPELIAEVVRPFGVEVQVTVNDGVPPAVNHVRGVRRLTRAAEEMLGPHGVTTTEQSLGGEDFSWMLQQVPGALARLGVRPPGAASTADIHQPNFVADERCIPVGLRVLADVASSAERPGI</sequence>
<feature type="binding site" evidence="1">
    <location>
        <position position="115"/>
    </location>
    <ligand>
        <name>Mn(2+)</name>
        <dbReference type="ChEBI" id="CHEBI:29035"/>
        <label>2</label>
    </ligand>
</feature>
<dbReference type="PIRSF" id="PIRSF005962">
    <property type="entry name" value="Pept_M20D_amidohydro"/>
    <property type="match status" value="1"/>
</dbReference>
<evidence type="ECO:0000313" key="4">
    <source>
        <dbReference type="Proteomes" id="UP000199092"/>
    </source>
</evidence>
<dbReference type="Pfam" id="PF07687">
    <property type="entry name" value="M20_dimer"/>
    <property type="match status" value="1"/>
</dbReference>
<dbReference type="GO" id="GO:0016787">
    <property type="term" value="F:hydrolase activity"/>
    <property type="evidence" value="ECO:0007669"/>
    <property type="project" value="UniProtKB-KW"/>
</dbReference>
<dbReference type="GO" id="GO:0046872">
    <property type="term" value="F:metal ion binding"/>
    <property type="evidence" value="ECO:0007669"/>
    <property type="project" value="UniProtKB-KW"/>
</dbReference>
<organism evidence="3 4">
    <name type="scientific">Friedmanniella luteola</name>
    <dbReference type="NCBI Taxonomy" id="546871"/>
    <lineage>
        <taxon>Bacteria</taxon>
        <taxon>Bacillati</taxon>
        <taxon>Actinomycetota</taxon>
        <taxon>Actinomycetes</taxon>
        <taxon>Propionibacteriales</taxon>
        <taxon>Nocardioidaceae</taxon>
        <taxon>Friedmanniella</taxon>
    </lineage>
</organism>
<dbReference type="NCBIfam" id="TIGR01891">
    <property type="entry name" value="amidohydrolases"/>
    <property type="match status" value="1"/>
</dbReference>
<dbReference type="PANTHER" id="PTHR11014:SF63">
    <property type="entry name" value="METALLOPEPTIDASE, PUTATIVE (AFU_ORTHOLOGUE AFUA_6G09600)-RELATED"/>
    <property type="match status" value="1"/>
</dbReference>
<dbReference type="InterPro" id="IPR036264">
    <property type="entry name" value="Bact_exopeptidase_dim_dom"/>
</dbReference>
<feature type="binding site" evidence="1">
    <location>
        <position position="117"/>
    </location>
    <ligand>
        <name>Mn(2+)</name>
        <dbReference type="ChEBI" id="CHEBI:29035"/>
        <label>2</label>
    </ligand>
</feature>